<proteinExistence type="predicted"/>
<dbReference type="Proteomes" id="UP000002051">
    <property type="component" value="Chromosome 3"/>
</dbReference>
<name>A0A072VAC2_MEDTR</name>
<reference evidence="2" key="3">
    <citation type="submission" date="2015-04" db="UniProtKB">
        <authorList>
            <consortium name="EnsemblPlants"/>
        </authorList>
    </citation>
    <scope>IDENTIFICATION</scope>
    <source>
        <strain evidence="2">cv. Jemalong A17</strain>
    </source>
</reference>
<reference evidence="1 3" key="2">
    <citation type="journal article" date="2014" name="BMC Genomics">
        <title>An improved genome release (version Mt4.0) for the model legume Medicago truncatula.</title>
        <authorList>
            <person name="Tang H."/>
            <person name="Krishnakumar V."/>
            <person name="Bidwell S."/>
            <person name="Rosen B."/>
            <person name="Chan A."/>
            <person name="Zhou S."/>
            <person name="Gentzbittel L."/>
            <person name="Childs K.L."/>
            <person name="Yandell M."/>
            <person name="Gundlach H."/>
            <person name="Mayer K.F."/>
            <person name="Schwartz D.C."/>
            <person name="Town C.D."/>
        </authorList>
    </citation>
    <scope>GENOME REANNOTATION</scope>
    <source>
        <strain evidence="1">A17</strain>
        <strain evidence="2 3">cv. Jemalong A17</strain>
    </source>
</reference>
<dbReference type="AlphaFoldDB" id="A0A072VAC2"/>
<organism evidence="1 3">
    <name type="scientific">Medicago truncatula</name>
    <name type="common">Barrel medic</name>
    <name type="synonym">Medicago tribuloides</name>
    <dbReference type="NCBI Taxonomy" id="3880"/>
    <lineage>
        <taxon>Eukaryota</taxon>
        <taxon>Viridiplantae</taxon>
        <taxon>Streptophyta</taxon>
        <taxon>Embryophyta</taxon>
        <taxon>Tracheophyta</taxon>
        <taxon>Spermatophyta</taxon>
        <taxon>Magnoliopsida</taxon>
        <taxon>eudicotyledons</taxon>
        <taxon>Gunneridae</taxon>
        <taxon>Pentapetalae</taxon>
        <taxon>rosids</taxon>
        <taxon>fabids</taxon>
        <taxon>Fabales</taxon>
        <taxon>Fabaceae</taxon>
        <taxon>Papilionoideae</taxon>
        <taxon>50 kb inversion clade</taxon>
        <taxon>NPAAA clade</taxon>
        <taxon>Hologalegina</taxon>
        <taxon>IRL clade</taxon>
        <taxon>Trifolieae</taxon>
        <taxon>Medicago</taxon>
    </lineage>
</organism>
<sequence>MSFFWRMDYLVRFRCLPTHPYLEPFHLHFEETERTVFPEFWLPMLGLRMDFCSPRRCVRMYIKSPLTTIVNRYSSLFAHELEKRDEDWPSSGSKAAPAHPSLEQKSLVISTYTDAIESASYYRISKGFPYTQGNHPSETIIYFS</sequence>
<dbReference type="HOGENOM" id="CLU_1799337_0_0_1"/>
<gene>
    <name evidence="1" type="ordered locus">MTR_3g080417</name>
</gene>
<protein>
    <submittedName>
        <fullName evidence="1 2">Uncharacterized protein</fullName>
    </submittedName>
</protein>
<accession>A0A072VAC2</accession>
<dbReference type="EnsemblPlants" id="KEH35140">
    <property type="protein sequence ID" value="KEH35140"/>
    <property type="gene ID" value="MTR_3g080417"/>
</dbReference>
<dbReference type="EMBL" id="CM001219">
    <property type="protein sequence ID" value="KEH35140.1"/>
    <property type="molecule type" value="Genomic_DNA"/>
</dbReference>
<evidence type="ECO:0000313" key="3">
    <source>
        <dbReference type="Proteomes" id="UP000002051"/>
    </source>
</evidence>
<reference evidence="1 3" key="1">
    <citation type="journal article" date="2011" name="Nature">
        <title>The Medicago genome provides insight into the evolution of rhizobial symbioses.</title>
        <authorList>
            <person name="Young N.D."/>
            <person name="Debelle F."/>
            <person name="Oldroyd G.E."/>
            <person name="Geurts R."/>
            <person name="Cannon S.B."/>
            <person name="Udvardi M.K."/>
            <person name="Benedito V.A."/>
            <person name="Mayer K.F."/>
            <person name="Gouzy J."/>
            <person name="Schoof H."/>
            <person name="Van de Peer Y."/>
            <person name="Proost S."/>
            <person name="Cook D.R."/>
            <person name="Meyers B.C."/>
            <person name="Spannagl M."/>
            <person name="Cheung F."/>
            <person name="De Mita S."/>
            <person name="Krishnakumar V."/>
            <person name="Gundlach H."/>
            <person name="Zhou S."/>
            <person name="Mudge J."/>
            <person name="Bharti A.K."/>
            <person name="Murray J.D."/>
            <person name="Naoumkina M.A."/>
            <person name="Rosen B."/>
            <person name="Silverstein K.A."/>
            <person name="Tang H."/>
            <person name="Rombauts S."/>
            <person name="Zhao P.X."/>
            <person name="Zhou P."/>
            <person name="Barbe V."/>
            <person name="Bardou P."/>
            <person name="Bechner M."/>
            <person name="Bellec A."/>
            <person name="Berger A."/>
            <person name="Berges H."/>
            <person name="Bidwell S."/>
            <person name="Bisseling T."/>
            <person name="Choisne N."/>
            <person name="Couloux A."/>
            <person name="Denny R."/>
            <person name="Deshpande S."/>
            <person name="Dai X."/>
            <person name="Doyle J.J."/>
            <person name="Dudez A.M."/>
            <person name="Farmer A.D."/>
            <person name="Fouteau S."/>
            <person name="Franken C."/>
            <person name="Gibelin C."/>
            <person name="Gish J."/>
            <person name="Goldstein S."/>
            <person name="Gonzalez A.J."/>
            <person name="Green P.J."/>
            <person name="Hallab A."/>
            <person name="Hartog M."/>
            <person name="Hua A."/>
            <person name="Humphray S.J."/>
            <person name="Jeong D.H."/>
            <person name="Jing Y."/>
            <person name="Jocker A."/>
            <person name="Kenton S.M."/>
            <person name="Kim D.J."/>
            <person name="Klee K."/>
            <person name="Lai H."/>
            <person name="Lang C."/>
            <person name="Lin S."/>
            <person name="Macmil S.L."/>
            <person name="Magdelenat G."/>
            <person name="Matthews L."/>
            <person name="McCorrison J."/>
            <person name="Monaghan E.L."/>
            <person name="Mun J.H."/>
            <person name="Najar F.Z."/>
            <person name="Nicholson C."/>
            <person name="Noirot C."/>
            <person name="O'Bleness M."/>
            <person name="Paule C.R."/>
            <person name="Poulain J."/>
            <person name="Prion F."/>
            <person name="Qin B."/>
            <person name="Qu C."/>
            <person name="Retzel E.F."/>
            <person name="Riddle C."/>
            <person name="Sallet E."/>
            <person name="Samain S."/>
            <person name="Samson N."/>
            <person name="Sanders I."/>
            <person name="Saurat O."/>
            <person name="Scarpelli C."/>
            <person name="Schiex T."/>
            <person name="Segurens B."/>
            <person name="Severin A.J."/>
            <person name="Sherrier D.J."/>
            <person name="Shi R."/>
            <person name="Sims S."/>
            <person name="Singer S.R."/>
            <person name="Sinharoy S."/>
            <person name="Sterck L."/>
            <person name="Viollet A."/>
            <person name="Wang B.B."/>
            <person name="Wang K."/>
            <person name="Wang M."/>
            <person name="Wang X."/>
            <person name="Warfsmann J."/>
            <person name="Weissenbach J."/>
            <person name="White D.D."/>
            <person name="White J.D."/>
            <person name="Wiley G.B."/>
            <person name="Wincker P."/>
            <person name="Xing Y."/>
            <person name="Yang L."/>
            <person name="Yao Z."/>
            <person name="Ying F."/>
            <person name="Zhai J."/>
            <person name="Zhou L."/>
            <person name="Zuber A."/>
            <person name="Denarie J."/>
            <person name="Dixon R.A."/>
            <person name="May G.D."/>
            <person name="Schwartz D.C."/>
            <person name="Rogers J."/>
            <person name="Quetier F."/>
            <person name="Town C.D."/>
            <person name="Roe B.A."/>
        </authorList>
    </citation>
    <scope>NUCLEOTIDE SEQUENCE [LARGE SCALE GENOMIC DNA]</scope>
    <source>
        <strain evidence="1">A17</strain>
        <strain evidence="2 3">cv. Jemalong A17</strain>
    </source>
</reference>
<evidence type="ECO:0000313" key="1">
    <source>
        <dbReference type="EMBL" id="KEH35140.1"/>
    </source>
</evidence>
<evidence type="ECO:0000313" key="2">
    <source>
        <dbReference type="EnsemblPlants" id="KEH35140"/>
    </source>
</evidence>
<keyword evidence="3" id="KW-1185">Reference proteome</keyword>